<dbReference type="Gene3D" id="3.80.10.10">
    <property type="entry name" value="Ribonuclease Inhibitor"/>
    <property type="match status" value="1"/>
</dbReference>
<dbReference type="Proteomes" id="UP001174677">
    <property type="component" value="Chromosome 6"/>
</dbReference>
<dbReference type="InterPro" id="IPR032675">
    <property type="entry name" value="LRR_dom_sf"/>
</dbReference>
<dbReference type="InterPro" id="IPR053772">
    <property type="entry name" value="At1g61320/At1g61330-like"/>
</dbReference>
<reference evidence="2" key="1">
    <citation type="journal article" date="2023" name="Plant Biotechnol. J.">
        <title>Chromosome-level wild Hevea brasiliensis genome provides new tools for genomic-assisted breeding and valuable loci to elevate rubber yield.</title>
        <authorList>
            <person name="Cheng H."/>
            <person name="Song X."/>
            <person name="Hu Y."/>
            <person name="Wu T."/>
            <person name="Yang Q."/>
            <person name="An Z."/>
            <person name="Feng S."/>
            <person name="Deng Z."/>
            <person name="Wu W."/>
            <person name="Zeng X."/>
            <person name="Tu M."/>
            <person name="Wang X."/>
            <person name="Huang H."/>
        </authorList>
    </citation>
    <scope>NUCLEOTIDE SEQUENCE</scope>
    <source>
        <strain evidence="2">MT/VB/25A 57/8</strain>
    </source>
</reference>
<dbReference type="SUPFAM" id="SSF52047">
    <property type="entry name" value="RNI-like"/>
    <property type="match status" value="1"/>
</dbReference>
<dbReference type="Pfam" id="PF24758">
    <property type="entry name" value="LRR_At5g56370"/>
    <property type="match status" value="1"/>
</dbReference>
<dbReference type="Pfam" id="PF00646">
    <property type="entry name" value="F-box"/>
    <property type="match status" value="1"/>
</dbReference>
<dbReference type="SUPFAM" id="SSF81383">
    <property type="entry name" value="F-box domain"/>
    <property type="match status" value="1"/>
</dbReference>
<dbReference type="InterPro" id="IPR036047">
    <property type="entry name" value="F-box-like_dom_sf"/>
</dbReference>
<feature type="domain" description="F-box" evidence="1">
    <location>
        <begin position="27"/>
        <end position="75"/>
    </location>
</feature>
<comment type="caution">
    <text evidence="2">The sequence shown here is derived from an EMBL/GenBank/DDBJ whole genome shotgun (WGS) entry which is preliminary data.</text>
</comment>
<dbReference type="EMBL" id="JARPOI010000006">
    <property type="protein sequence ID" value="KAJ9179280.1"/>
    <property type="molecule type" value="Genomic_DNA"/>
</dbReference>
<dbReference type="CDD" id="cd22160">
    <property type="entry name" value="F-box_AtFBL13-like"/>
    <property type="match status" value="1"/>
</dbReference>
<keyword evidence="3" id="KW-1185">Reference proteome</keyword>
<dbReference type="PROSITE" id="PS50181">
    <property type="entry name" value="FBOX"/>
    <property type="match status" value="1"/>
</dbReference>
<dbReference type="InterPro" id="IPR001810">
    <property type="entry name" value="F-box_dom"/>
</dbReference>
<name>A0ABQ9MI33_HEVBR</name>
<gene>
    <name evidence="2" type="ORF">P3X46_011089</name>
</gene>
<dbReference type="Gene3D" id="1.20.1280.50">
    <property type="match status" value="1"/>
</dbReference>
<dbReference type="InterPro" id="IPR055411">
    <property type="entry name" value="LRR_FXL15/At3g58940/PEG3-like"/>
</dbReference>
<sequence length="544" mass="62930">MEENTATPNKKQKRTKYDGTMNTMHTADPLSLLPEDLVQHILFFLPPRDVARTSILSKSWQIFWNSLPTQNFTLSYYHDDRREDSEATSKFIKFVDDSLQKLRGQIAKIKSFCLFISNYQQNLCSCMDDWIGLVTKNCIEELDICIFVISAEGVKRSVLPQATFLAKSLSVLRLQGFTLEDSLLRGDMMLPCLKILSLSHVHLSELMTEKLLSSCPSLEEFSLLTSRVVNLYVPNLPKLKKVEADVFNKIQIEALNLQILDCTCILSELELNKLHCNNLKELRLSSPITNRWIQELFDKFHFLETLHLKSLKRCQWAFISTHKLKRLSVNLDIYHPEVLHIDAPNLRSYTYQGDIVPSSFHMNTSGLQFAEIKMTATSDLDISWFLKLNKYLGMFHKHDVLALVIHSDVITFNPEEWTDIYTPQPCNLDRIKIIHISSTIFSNYSALLDGLLCCALPRTLQVKYGSGCNNKLIKFLCRTFTNKEEIQQCSFNCNFLCWRHILKDVKIKTQSYSGTEAEVVEQKRVFESLQNLEYGEQVIFEFTW</sequence>
<organism evidence="2 3">
    <name type="scientific">Hevea brasiliensis</name>
    <name type="common">Para rubber tree</name>
    <name type="synonym">Siphonia brasiliensis</name>
    <dbReference type="NCBI Taxonomy" id="3981"/>
    <lineage>
        <taxon>Eukaryota</taxon>
        <taxon>Viridiplantae</taxon>
        <taxon>Streptophyta</taxon>
        <taxon>Embryophyta</taxon>
        <taxon>Tracheophyta</taxon>
        <taxon>Spermatophyta</taxon>
        <taxon>Magnoliopsida</taxon>
        <taxon>eudicotyledons</taxon>
        <taxon>Gunneridae</taxon>
        <taxon>Pentapetalae</taxon>
        <taxon>rosids</taxon>
        <taxon>fabids</taxon>
        <taxon>Malpighiales</taxon>
        <taxon>Euphorbiaceae</taxon>
        <taxon>Crotonoideae</taxon>
        <taxon>Micrandreae</taxon>
        <taxon>Hevea</taxon>
    </lineage>
</organism>
<dbReference type="SMART" id="SM00256">
    <property type="entry name" value="FBOX"/>
    <property type="match status" value="1"/>
</dbReference>
<dbReference type="InterPro" id="IPR053781">
    <property type="entry name" value="F-box_AtFBL13-like"/>
</dbReference>
<dbReference type="PANTHER" id="PTHR34145">
    <property type="entry name" value="OS02G0105600 PROTEIN"/>
    <property type="match status" value="1"/>
</dbReference>
<accession>A0ABQ9MI33</accession>
<evidence type="ECO:0000259" key="1">
    <source>
        <dbReference type="PROSITE" id="PS50181"/>
    </source>
</evidence>
<evidence type="ECO:0000313" key="2">
    <source>
        <dbReference type="EMBL" id="KAJ9179280.1"/>
    </source>
</evidence>
<evidence type="ECO:0000313" key="3">
    <source>
        <dbReference type="Proteomes" id="UP001174677"/>
    </source>
</evidence>
<protein>
    <recommendedName>
        <fullName evidence="1">F-box domain-containing protein</fullName>
    </recommendedName>
</protein>
<proteinExistence type="predicted"/>